<reference evidence="2" key="1">
    <citation type="submission" date="2023-04" db="EMBL/GenBank/DDBJ databases">
        <authorList>
            <consortium name="ELIXIR-Norway"/>
        </authorList>
    </citation>
    <scope>NUCLEOTIDE SEQUENCE [LARGE SCALE GENOMIC DNA]</scope>
</reference>
<dbReference type="EMBL" id="OX459953">
    <property type="protein sequence ID" value="CAI9158332.1"/>
    <property type="molecule type" value="Genomic_DNA"/>
</dbReference>
<evidence type="ECO:0000313" key="2">
    <source>
        <dbReference type="EMBL" id="CAI9158332.1"/>
    </source>
</evidence>
<organism evidence="2 3">
    <name type="scientific">Rangifer tarandus platyrhynchus</name>
    <name type="common">Svalbard reindeer</name>
    <dbReference type="NCBI Taxonomy" id="3082113"/>
    <lineage>
        <taxon>Eukaryota</taxon>
        <taxon>Metazoa</taxon>
        <taxon>Chordata</taxon>
        <taxon>Craniata</taxon>
        <taxon>Vertebrata</taxon>
        <taxon>Euteleostomi</taxon>
        <taxon>Mammalia</taxon>
        <taxon>Eutheria</taxon>
        <taxon>Laurasiatheria</taxon>
        <taxon>Artiodactyla</taxon>
        <taxon>Ruminantia</taxon>
        <taxon>Pecora</taxon>
        <taxon>Cervidae</taxon>
        <taxon>Odocoileinae</taxon>
        <taxon>Rangifer</taxon>
    </lineage>
</organism>
<gene>
    <name evidence="2" type="ORF">MRATA1EN1_LOCUS7294</name>
</gene>
<evidence type="ECO:0000256" key="1">
    <source>
        <dbReference type="SAM" id="MobiDB-lite"/>
    </source>
</evidence>
<protein>
    <submittedName>
        <fullName evidence="2">Uncharacterized protein</fullName>
    </submittedName>
</protein>
<feature type="region of interest" description="Disordered" evidence="1">
    <location>
        <begin position="41"/>
        <end position="92"/>
    </location>
</feature>
<feature type="compositionally biased region" description="Basic and acidic residues" evidence="1">
    <location>
        <begin position="59"/>
        <end position="72"/>
    </location>
</feature>
<keyword evidence="3" id="KW-1185">Reference proteome</keyword>
<sequence length="92" mass="10478">MDQRREPQTWTILRFLLPSQLRGKSTLSPRTGGDKIQFQAKRLKQTARAQCKKGGQVGKSREEKEIPKEKTRVVRPQSRPPEVSPQPGVCEP</sequence>
<accession>A0ABN8Y9U9</accession>
<evidence type="ECO:0000313" key="3">
    <source>
        <dbReference type="Proteomes" id="UP001176941"/>
    </source>
</evidence>
<proteinExistence type="predicted"/>
<dbReference type="Proteomes" id="UP001176941">
    <property type="component" value="Chromosome 17"/>
</dbReference>
<name>A0ABN8Y9U9_RANTA</name>